<dbReference type="EMBL" id="QPGR01000002">
    <property type="protein sequence ID" value="TBR82049.1"/>
    <property type="molecule type" value="Genomic_DNA"/>
</dbReference>
<dbReference type="PANTHER" id="PTHR21180">
    <property type="entry name" value="ENDONUCLEASE/EXONUCLEASE/PHOSPHATASE FAMILY DOMAIN-CONTAINING PROTEIN 1"/>
    <property type="match status" value="1"/>
</dbReference>
<dbReference type="InterPro" id="IPR051675">
    <property type="entry name" value="Endo/Exo/Phosphatase_dom_1"/>
</dbReference>
<dbReference type="SUPFAM" id="SSF47781">
    <property type="entry name" value="RuvA domain 2-like"/>
    <property type="match status" value="1"/>
</dbReference>
<organism evidence="2 3">
    <name type="scientific">Campylobacter novaezeelandiae</name>
    <dbReference type="NCBI Taxonomy" id="2267891"/>
    <lineage>
        <taxon>Bacteria</taxon>
        <taxon>Pseudomonadati</taxon>
        <taxon>Campylobacterota</taxon>
        <taxon>Epsilonproteobacteria</taxon>
        <taxon>Campylobacterales</taxon>
        <taxon>Campylobacteraceae</taxon>
        <taxon>Campylobacter</taxon>
    </lineage>
</organism>
<sequence>MKKIVFLLFIFLGVLFAKININTASIEELKTLNGIGEAKAKAIIAYRKEQNFTSIEEIKKVNGIGEKIFQNIKDSISVN</sequence>
<feature type="domain" description="Helix-hairpin-helix DNA-binding motif class 1" evidence="1">
    <location>
        <begin position="56"/>
        <end position="75"/>
    </location>
</feature>
<evidence type="ECO:0000313" key="2">
    <source>
        <dbReference type="EMBL" id="TBR82049.1"/>
    </source>
</evidence>
<accession>A0A4Q9JVZ8</accession>
<dbReference type="Proteomes" id="UP000292583">
    <property type="component" value="Unassembled WGS sequence"/>
</dbReference>
<dbReference type="OrthoDB" id="5373215at2"/>
<evidence type="ECO:0000259" key="1">
    <source>
        <dbReference type="SMART" id="SM00278"/>
    </source>
</evidence>
<dbReference type="GO" id="GO:0015628">
    <property type="term" value="P:protein secretion by the type II secretion system"/>
    <property type="evidence" value="ECO:0007669"/>
    <property type="project" value="TreeGrafter"/>
</dbReference>
<keyword evidence="3" id="KW-1185">Reference proteome</keyword>
<dbReference type="GO" id="GO:0006281">
    <property type="term" value="P:DNA repair"/>
    <property type="evidence" value="ECO:0007669"/>
    <property type="project" value="InterPro"/>
</dbReference>
<feature type="domain" description="Helix-hairpin-helix DNA-binding motif class 1" evidence="1">
    <location>
        <begin position="27"/>
        <end position="46"/>
    </location>
</feature>
<dbReference type="GO" id="GO:0015627">
    <property type="term" value="C:type II protein secretion system complex"/>
    <property type="evidence" value="ECO:0007669"/>
    <property type="project" value="TreeGrafter"/>
</dbReference>
<dbReference type="RefSeq" id="WP_131163249.1">
    <property type="nucleotide sequence ID" value="NZ_CP076657.1"/>
</dbReference>
<dbReference type="InterPro" id="IPR004509">
    <property type="entry name" value="Competence_ComEA_HhH"/>
</dbReference>
<dbReference type="GO" id="GO:0003677">
    <property type="term" value="F:DNA binding"/>
    <property type="evidence" value="ECO:0007669"/>
    <property type="project" value="InterPro"/>
</dbReference>
<dbReference type="Gene3D" id="1.10.150.320">
    <property type="entry name" value="Photosystem II 12 kDa extrinsic protein"/>
    <property type="match status" value="1"/>
</dbReference>
<dbReference type="InterPro" id="IPR003583">
    <property type="entry name" value="Hlx-hairpin-Hlx_DNA-bd_motif"/>
</dbReference>
<gene>
    <name evidence="2" type="ORF">DU473_01885</name>
</gene>
<proteinExistence type="predicted"/>
<dbReference type="Pfam" id="PF12836">
    <property type="entry name" value="HHH_3"/>
    <property type="match status" value="1"/>
</dbReference>
<comment type="caution">
    <text evidence="2">The sequence shown here is derived from an EMBL/GenBank/DDBJ whole genome shotgun (WGS) entry which is preliminary data.</text>
</comment>
<dbReference type="SMART" id="SM00278">
    <property type="entry name" value="HhH1"/>
    <property type="match status" value="2"/>
</dbReference>
<dbReference type="NCBIfam" id="TIGR00426">
    <property type="entry name" value="competence protein ComEA helix-hairpin-helix repeat region"/>
    <property type="match status" value="1"/>
</dbReference>
<dbReference type="AlphaFoldDB" id="A0A4Q9JVZ8"/>
<dbReference type="PANTHER" id="PTHR21180:SF32">
    <property type="entry name" value="ENDONUCLEASE_EXONUCLEASE_PHOSPHATASE FAMILY DOMAIN-CONTAINING PROTEIN 1"/>
    <property type="match status" value="1"/>
</dbReference>
<evidence type="ECO:0000313" key="3">
    <source>
        <dbReference type="Proteomes" id="UP000292583"/>
    </source>
</evidence>
<dbReference type="InterPro" id="IPR010994">
    <property type="entry name" value="RuvA_2-like"/>
</dbReference>
<reference evidence="2 3" key="1">
    <citation type="submission" date="2018-07" db="EMBL/GenBank/DDBJ databases">
        <title>Campylobacter zealandensis sp. nov., isolated from birds and water in New Zealand.</title>
        <authorList>
            <person name="Wilkinson D.A."/>
            <person name="Biggs P.J."/>
            <person name="French N.P."/>
            <person name="Midwinter A.C."/>
        </authorList>
    </citation>
    <scope>NUCLEOTIDE SEQUENCE [LARGE SCALE GENOMIC DNA]</scope>
    <source>
        <strain evidence="2 3">B423b</strain>
    </source>
</reference>
<name>A0A4Q9JVZ8_9BACT</name>
<protein>
    <submittedName>
        <fullName evidence="2">DUF655 domain-containing protein</fullName>
    </submittedName>
</protein>